<name>A0A7X1CIB7_9LIST</name>
<feature type="chain" id="PRO_5036215061" description="Lactococcin 972 family bacteriocin" evidence="1">
    <location>
        <begin position="27"/>
        <end position="111"/>
    </location>
</feature>
<evidence type="ECO:0000313" key="5">
    <source>
        <dbReference type="Proteomes" id="UP000547643"/>
    </source>
</evidence>
<dbReference type="AlphaFoldDB" id="A0A7X1CIB7"/>
<dbReference type="EMBL" id="JAARWW010000001">
    <property type="protein sequence ID" value="MBC2002619.1"/>
    <property type="molecule type" value="Genomic_DNA"/>
</dbReference>
<evidence type="ECO:0000313" key="2">
    <source>
        <dbReference type="EMBL" id="MBC1778690.1"/>
    </source>
</evidence>
<dbReference type="EMBL" id="JAARUV010000002">
    <property type="protein sequence ID" value="MBC1778690.1"/>
    <property type="molecule type" value="Genomic_DNA"/>
</dbReference>
<sequence>MKKKVILIMFSSILIFSAIPALSSNAQVLNSSSSFHSLSYRHQSGYLQGGGTWYQAVSAVCLRDSRVRAVANAGDGYTAQAYGEKNCWATAYSGKVGAPRFTGHVHNYFAR</sequence>
<accession>A0A7X1CIB7</accession>
<gene>
    <name evidence="2" type="ORF">HCA46_07575</name>
    <name evidence="3" type="ORF">HCA78_02480</name>
</gene>
<evidence type="ECO:0000256" key="1">
    <source>
        <dbReference type="SAM" id="SignalP"/>
    </source>
</evidence>
<dbReference type="Proteomes" id="UP000546806">
    <property type="component" value="Unassembled WGS sequence"/>
</dbReference>
<evidence type="ECO:0000313" key="3">
    <source>
        <dbReference type="EMBL" id="MBC2002619.1"/>
    </source>
</evidence>
<comment type="caution">
    <text evidence="2">The sequence shown here is derived from an EMBL/GenBank/DDBJ whole genome shotgun (WGS) entry which is preliminary data.</text>
</comment>
<keyword evidence="1" id="KW-0732">Signal</keyword>
<reference evidence="4 5" key="1">
    <citation type="submission" date="2020-03" db="EMBL/GenBank/DDBJ databases">
        <title>Soil Listeria distribution.</title>
        <authorList>
            <person name="Liao J."/>
            <person name="Wiedmann M."/>
        </authorList>
    </citation>
    <scope>NUCLEOTIDE SEQUENCE [LARGE SCALE GENOMIC DNA]</scope>
    <source>
        <strain evidence="3 4">FSL L7-0435</strain>
        <strain evidence="2 5">FSL L7-1017</strain>
    </source>
</reference>
<protein>
    <recommendedName>
        <fullName evidence="6">Lactococcin 972 family bacteriocin</fullName>
    </recommendedName>
</protein>
<evidence type="ECO:0008006" key="6">
    <source>
        <dbReference type="Google" id="ProtNLM"/>
    </source>
</evidence>
<proteinExistence type="predicted"/>
<dbReference type="Proteomes" id="UP000547643">
    <property type="component" value="Unassembled WGS sequence"/>
</dbReference>
<evidence type="ECO:0000313" key="4">
    <source>
        <dbReference type="Proteomes" id="UP000546806"/>
    </source>
</evidence>
<feature type="signal peptide" evidence="1">
    <location>
        <begin position="1"/>
        <end position="26"/>
    </location>
</feature>
<organism evidence="2 5">
    <name type="scientific">Listeria booriae</name>
    <dbReference type="NCBI Taxonomy" id="1552123"/>
    <lineage>
        <taxon>Bacteria</taxon>
        <taxon>Bacillati</taxon>
        <taxon>Bacillota</taxon>
        <taxon>Bacilli</taxon>
        <taxon>Bacillales</taxon>
        <taxon>Listeriaceae</taxon>
        <taxon>Listeria</taxon>
    </lineage>
</organism>
<dbReference type="RefSeq" id="WP_185494822.1">
    <property type="nucleotide sequence ID" value="NZ_JAARUV010000002.1"/>
</dbReference>